<dbReference type="STRING" id="573508.A0A1E3BMT3"/>
<dbReference type="GO" id="GO:0005524">
    <property type="term" value="F:ATP binding"/>
    <property type="evidence" value="ECO:0007669"/>
    <property type="project" value="UniProtKB-UniRule"/>
</dbReference>
<keyword evidence="2 3" id="KW-0067">ATP-binding</keyword>
<feature type="compositionally biased region" description="Basic and acidic residues" evidence="4">
    <location>
        <begin position="485"/>
        <end position="495"/>
    </location>
</feature>
<evidence type="ECO:0000256" key="4">
    <source>
        <dbReference type="SAM" id="MobiDB-lite"/>
    </source>
</evidence>
<dbReference type="SUPFAM" id="SSF56112">
    <property type="entry name" value="Protein kinase-like (PK-like)"/>
    <property type="match status" value="1"/>
</dbReference>
<keyword evidence="7" id="KW-1185">Reference proteome</keyword>
<feature type="compositionally biased region" description="Low complexity" evidence="4">
    <location>
        <begin position="730"/>
        <end position="749"/>
    </location>
</feature>
<protein>
    <recommendedName>
        <fullName evidence="5">Protein kinase domain-containing protein</fullName>
    </recommendedName>
</protein>
<feature type="region of interest" description="Disordered" evidence="4">
    <location>
        <begin position="463"/>
        <end position="570"/>
    </location>
</feature>
<organism evidence="6 7">
    <name type="scientific">Aspergillus cristatus</name>
    <name type="common">Chinese Fuzhuan brick tea-fermentation fungus</name>
    <name type="synonym">Eurotium cristatum</name>
    <dbReference type="NCBI Taxonomy" id="573508"/>
    <lineage>
        <taxon>Eukaryota</taxon>
        <taxon>Fungi</taxon>
        <taxon>Dikarya</taxon>
        <taxon>Ascomycota</taxon>
        <taxon>Pezizomycotina</taxon>
        <taxon>Eurotiomycetes</taxon>
        <taxon>Eurotiomycetidae</taxon>
        <taxon>Eurotiales</taxon>
        <taxon>Aspergillaceae</taxon>
        <taxon>Aspergillus</taxon>
        <taxon>Aspergillus subgen. Aspergillus</taxon>
    </lineage>
</organism>
<dbReference type="InterPro" id="IPR008271">
    <property type="entry name" value="Ser/Thr_kinase_AS"/>
</dbReference>
<evidence type="ECO:0000259" key="5">
    <source>
        <dbReference type="PROSITE" id="PS50011"/>
    </source>
</evidence>
<reference evidence="6 7" key="1">
    <citation type="journal article" date="2016" name="BMC Genomics">
        <title>Comparative genomic and transcriptomic analyses of the Fuzhuan brick tea-fermentation fungus Aspergillus cristatus.</title>
        <authorList>
            <person name="Ge Y."/>
            <person name="Wang Y."/>
            <person name="Liu Y."/>
            <person name="Tan Y."/>
            <person name="Ren X."/>
            <person name="Zhang X."/>
            <person name="Hyde K.D."/>
            <person name="Liu Y."/>
            <person name="Liu Z."/>
        </authorList>
    </citation>
    <scope>NUCLEOTIDE SEQUENCE [LARGE SCALE GENOMIC DNA]</scope>
    <source>
        <strain evidence="6 7">GZAAS20.1005</strain>
    </source>
</reference>
<feature type="binding site" evidence="3">
    <location>
        <position position="115"/>
    </location>
    <ligand>
        <name>ATP</name>
        <dbReference type="ChEBI" id="CHEBI:30616"/>
    </ligand>
</feature>
<dbReference type="Gene3D" id="3.30.200.20">
    <property type="entry name" value="Phosphorylase Kinase, domain 1"/>
    <property type="match status" value="1"/>
</dbReference>
<dbReference type="VEuPathDB" id="FungiDB:SI65_03095"/>
<dbReference type="GO" id="GO:0035556">
    <property type="term" value="P:intracellular signal transduction"/>
    <property type="evidence" value="ECO:0007669"/>
    <property type="project" value="TreeGrafter"/>
</dbReference>
<feature type="compositionally biased region" description="Polar residues" evidence="4">
    <location>
        <begin position="469"/>
        <end position="484"/>
    </location>
</feature>
<comment type="caution">
    <text evidence="6">The sequence shown here is derived from an EMBL/GenBank/DDBJ whole genome shotgun (WGS) entry which is preliminary data.</text>
</comment>
<evidence type="ECO:0000313" key="7">
    <source>
        <dbReference type="Proteomes" id="UP000094569"/>
    </source>
</evidence>
<gene>
    <name evidence="6" type="ORF">SI65_03095</name>
</gene>
<evidence type="ECO:0000313" key="6">
    <source>
        <dbReference type="EMBL" id="ODM22249.1"/>
    </source>
</evidence>
<dbReference type="Proteomes" id="UP000094569">
    <property type="component" value="Unassembled WGS sequence"/>
</dbReference>
<dbReference type="SMART" id="SM00220">
    <property type="entry name" value="S_TKc"/>
    <property type="match status" value="1"/>
</dbReference>
<dbReference type="PROSITE" id="PS00107">
    <property type="entry name" value="PROTEIN_KINASE_ATP"/>
    <property type="match status" value="1"/>
</dbReference>
<dbReference type="Gene3D" id="1.10.510.10">
    <property type="entry name" value="Transferase(Phosphotransferase) domain 1"/>
    <property type="match status" value="1"/>
</dbReference>
<evidence type="ECO:0000256" key="2">
    <source>
        <dbReference type="ARBA" id="ARBA00022840"/>
    </source>
</evidence>
<feature type="compositionally biased region" description="Polar residues" evidence="4">
    <location>
        <begin position="66"/>
        <end position="77"/>
    </location>
</feature>
<dbReference type="PANTHER" id="PTHR24346:SF77">
    <property type="entry name" value="SERINE THREONINE PROTEIN KINASE"/>
    <property type="match status" value="1"/>
</dbReference>
<dbReference type="GO" id="GO:0004674">
    <property type="term" value="F:protein serine/threonine kinase activity"/>
    <property type="evidence" value="ECO:0007669"/>
    <property type="project" value="TreeGrafter"/>
</dbReference>
<dbReference type="FunFam" id="1.10.510.10:FF:000995">
    <property type="entry name" value="BcCMK3, calcium/calmodulin-dependent protein kinase"/>
    <property type="match status" value="1"/>
</dbReference>
<keyword evidence="1 3" id="KW-0547">Nucleotide-binding</keyword>
<feature type="compositionally biased region" description="Basic and acidic residues" evidence="4">
    <location>
        <begin position="684"/>
        <end position="694"/>
    </location>
</feature>
<dbReference type="InterPro" id="IPR011009">
    <property type="entry name" value="Kinase-like_dom_sf"/>
</dbReference>
<dbReference type="EMBL" id="JXNT01000002">
    <property type="protein sequence ID" value="ODM22249.1"/>
    <property type="molecule type" value="Genomic_DNA"/>
</dbReference>
<dbReference type="InterPro" id="IPR017441">
    <property type="entry name" value="Protein_kinase_ATP_BS"/>
</dbReference>
<dbReference type="FunFam" id="3.30.200.20:FF:000447">
    <property type="entry name" value="Calcium/calmodulin dependent protein kinase"/>
    <property type="match status" value="1"/>
</dbReference>
<evidence type="ECO:0000256" key="3">
    <source>
        <dbReference type="PROSITE-ProRule" id="PRU10141"/>
    </source>
</evidence>
<dbReference type="PANTHER" id="PTHR24346">
    <property type="entry name" value="MAP/MICROTUBULE AFFINITY-REGULATING KINASE"/>
    <property type="match status" value="1"/>
</dbReference>
<dbReference type="PROSITE" id="PS00108">
    <property type="entry name" value="PROTEIN_KINASE_ST"/>
    <property type="match status" value="1"/>
</dbReference>
<feature type="region of interest" description="Disordered" evidence="4">
    <location>
        <begin position="684"/>
        <end position="784"/>
    </location>
</feature>
<dbReference type="PROSITE" id="PS50011">
    <property type="entry name" value="PROTEIN_KINASE_DOM"/>
    <property type="match status" value="1"/>
</dbReference>
<dbReference type="Pfam" id="PF00069">
    <property type="entry name" value="Pkinase"/>
    <property type="match status" value="1"/>
</dbReference>
<proteinExistence type="predicted"/>
<feature type="region of interest" description="Disordered" evidence="4">
    <location>
        <begin position="128"/>
        <end position="159"/>
    </location>
</feature>
<dbReference type="CDD" id="cd14008">
    <property type="entry name" value="STKc_LKB1_CaMKK"/>
    <property type="match status" value="1"/>
</dbReference>
<dbReference type="AlphaFoldDB" id="A0A1E3BMT3"/>
<dbReference type="InterPro" id="IPR000719">
    <property type="entry name" value="Prot_kinase_dom"/>
</dbReference>
<accession>A0A1E3BMT3</accession>
<evidence type="ECO:0000256" key="1">
    <source>
        <dbReference type="ARBA" id="ARBA00022741"/>
    </source>
</evidence>
<feature type="region of interest" description="Disordered" evidence="4">
    <location>
        <begin position="1"/>
        <end position="79"/>
    </location>
</feature>
<feature type="domain" description="Protein kinase" evidence="5">
    <location>
        <begin position="87"/>
        <end position="382"/>
    </location>
</feature>
<dbReference type="GO" id="GO:0005737">
    <property type="term" value="C:cytoplasm"/>
    <property type="evidence" value="ECO:0007669"/>
    <property type="project" value="TreeGrafter"/>
</dbReference>
<feature type="compositionally biased region" description="Basic and acidic residues" evidence="4">
    <location>
        <begin position="560"/>
        <end position="570"/>
    </location>
</feature>
<name>A0A1E3BMT3_ASPCR</name>
<sequence>MATENVDATLPDARSKSPLVGNLNDRPAFQRSTPARYASTPSSHEGLPRHHRRNPMVRRPVKETLNARSEYTTSQDDGTAEHRINQYLIKQEIGRGSFGSVHLAADQYGNEYAVKEFSKSRLRRRAQSHLLRRPRGPQRSGSGFNSSAHRPLPGSGDESAGKAIDLIKAEIAIMKKLNHNNLVSLIEVLDDPKEDSLYMVMEMCKKGVVMKVSLEERADPYDDERCRCWFRDLILGIEYLHAQGIVHRDIKPDNCLVTADDILKVVDFGVSEMFEKDSDMFTAKSAGSPAFLPPELCIAKHGDVSGKATDIWSMGVTLYCLRYGKLPFEKGSIFDLYEAIRNDEVVCEGETDDNFKDLMHRILEKDPAKRITMSELREHPWVTKNGLDPLLSESENTAEIIEPPTEEEMNTAITKTVGHILAVIKAVKKFKRLVDPNKEEPPMQSILGQEYEAHFVEPPMEMEPDESFELSNSMSITSKSQSLDTYDRDASERDNVLQGYHQQRGGPAARFFPRRMDSGSVRSSGFRADSMDDLQGAWSPRSGSPSIPPLSRTDSVATKRSIEGTRGHARDPLEEEFPYLFIGPSTYTGSSHNDTDDSQPATIFEEPESANLEDTPMTEVENVPIVSESPGAAEFDIYENAYREEIERICKRSVPRRGTAPKMYLTRRVDGKDDVMRLVQDHKGSFEPNERDQQPHSQTVPIGGKVAVTPSSSFSSAVGMIRTQLEEQRQQQQPQPESQPEPQSQVQEVPEPPTSETNDKKTPSSPPENPRAKLRCLLGRVRGS</sequence>
<dbReference type="OrthoDB" id="68483at2759"/>